<organism evidence="2 3">
    <name type="scientific">Legionella maceachernii</name>
    <dbReference type="NCBI Taxonomy" id="466"/>
    <lineage>
        <taxon>Bacteria</taxon>
        <taxon>Pseudomonadati</taxon>
        <taxon>Pseudomonadota</taxon>
        <taxon>Gammaproteobacteria</taxon>
        <taxon>Legionellales</taxon>
        <taxon>Legionellaceae</taxon>
        <taxon>Legionella</taxon>
    </lineage>
</organism>
<dbReference type="GO" id="GO:0016740">
    <property type="term" value="F:transferase activity"/>
    <property type="evidence" value="ECO:0007669"/>
    <property type="project" value="UniProtKB-KW"/>
</dbReference>
<dbReference type="Pfam" id="PF01636">
    <property type="entry name" value="APH"/>
    <property type="match status" value="1"/>
</dbReference>
<accession>A0A0W0VYH8</accession>
<dbReference type="RefSeq" id="WP_058452805.1">
    <property type="nucleotide sequence ID" value="NZ_CAAAIB010000013.1"/>
</dbReference>
<dbReference type="InterPro" id="IPR051678">
    <property type="entry name" value="AGP_Transferase"/>
</dbReference>
<dbReference type="SUPFAM" id="SSF56112">
    <property type="entry name" value="Protein kinase-like (PK-like)"/>
    <property type="match status" value="1"/>
</dbReference>
<dbReference type="OrthoDB" id="3806873at2"/>
<reference evidence="2 3" key="1">
    <citation type="submission" date="2015-11" db="EMBL/GenBank/DDBJ databases">
        <title>Genomic analysis of 38 Legionella species identifies large and diverse effector repertoires.</title>
        <authorList>
            <person name="Burstein D."/>
            <person name="Amaro F."/>
            <person name="Zusman T."/>
            <person name="Lifshitz Z."/>
            <person name="Cohen O."/>
            <person name="Gilbert J.A."/>
            <person name="Pupko T."/>
            <person name="Shuman H.A."/>
            <person name="Segal G."/>
        </authorList>
    </citation>
    <scope>NUCLEOTIDE SEQUENCE [LARGE SCALE GENOMIC DNA]</scope>
    <source>
        <strain evidence="2 3">PX-1-G2-E2</strain>
    </source>
</reference>
<dbReference type="Proteomes" id="UP000054908">
    <property type="component" value="Unassembled WGS sequence"/>
</dbReference>
<comment type="caution">
    <text evidence="2">The sequence shown here is derived from an EMBL/GenBank/DDBJ whole genome shotgun (WGS) entry which is preliminary data.</text>
</comment>
<feature type="domain" description="Aminoglycoside phosphotransferase" evidence="1">
    <location>
        <begin position="30"/>
        <end position="245"/>
    </location>
</feature>
<dbReference type="AlphaFoldDB" id="A0A0W0VYH8"/>
<gene>
    <name evidence="2" type="ORF">Lmac_2053</name>
</gene>
<dbReference type="PANTHER" id="PTHR21310:SF42">
    <property type="entry name" value="BIFUNCTIONAL AAC_APH"/>
    <property type="match status" value="1"/>
</dbReference>
<keyword evidence="3" id="KW-1185">Reference proteome</keyword>
<dbReference type="PANTHER" id="PTHR21310">
    <property type="entry name" value="AMINOGLYCOSIDE PHOSPHOTRANSFERASE-RELATED-RELATED"/>
    <property type="match status" value="1"/>
</dbReference>
<dbReference type="InterPro" id="IPR002575">
    <property type="entry name" value="Aminoglycoside_PTrfase"/>
</dbReference>
<evidence type="ECO:0000313" key="3">
    <source>
        <dbReference type="Proteomes" id="UP000054908"/>
    </source>
</evidence>
<proteinExistence type="predicted"/>
<dbReference type="CDD" id="cd05155">
    <property type="entry name" value="APH_ChoK_like_1"/>
    <property type="match status" value="1"/>
</dbReference>
<dbReference type="PATRIC" id="fig|466.6.peg.2175"/>
<name>A0A0W0VYH8_9GAMM</name>
<dbReference type="EMBL" id="LNYL01000045">
    <property type="protein sequence ID" value="KTD25075.1"/>
    <property type="molecule type" value="Genomic_DNA"/>
</dbReference>
<sequence>MDNIKIDTFLVQKLIAEQFSQWQSLPIYQVAQSGWDNRTFHLGEEMVIRLPSDKEYEPQIEKEYKWLPWLSKQLSFEITQPIALGKPSSIYPWHWSINRWIEGEPASRLNIHDMKGFAETLGKCLKEFQSLDATKGPFAGAHNFYRGGFLNAYDQEMQLAIPKINNAHEQNLAVSLWQQAISSEWQLSPVWVHGDIAVGNILVRNGKFHALIDFGQLAIGDPACDLAIAWNLFSAEERSVFKNAVQLDNATWMRALGWAFWKTLCWPIKGTDIKAILGEIYADYNVLK</sequence>
<evidence type="ECO:0000313" key="2">
    <source>
        <dbReference type="EMBL" id="KTD25075.1"/>
    </source>
</evidence>
<dbReference type="Gene3D" id="3.90.1200.10">
    <property type="match status" value="1"/>
</dbReference>
<dbReference type="InterPro" id="IPR011009">
    <property type="entry name" value="Kinase-like_dom_sf"/>
</dbReference>
<dbReference type="Gene3D" id="3.30.200.20">
    <property type="entry name" value="Phosphorylase Kinase, domain 1"/>
    <property type="match status" value="1"/>
</dbReference>
<evidence type="ECO:0000259" key="1">
    <source>
        <dbReference type="Pfam" id="PF01636"/>
    </source>
</evidence>
<protein>
    <submittedName>
        <fullName evidence="2">Aminoglycoside 3-N-acetyltransferase</fullName>
    </submittedName>
</protein>
<keyword evidence="2" id="KW-0808">Transferase</keyword>
<dbReference type="STRING" id="466.Lmac_2053"/>